<dbReference type="InterPro" id="IPR037138">
    <property type="entry name" value="His_deacetylse_dom_sf"/>
</dbReference>
<evidence type="ECO:0000313" key="10">
    <source>
        <dbReference type="EMBL" id="OUC46676.1"/>
    </source>
</evidence>
<comment type="similarity">
    <text evidence="1">Belongs to the histone deacetylase family. HD type 1 subfamily.</text>
</comment>
<keyword evidence="8" id="KW-0472">Membrane</keyword>
<name>A0A1Y3ES20_9BILA</name>
<dbReference type="PANTHER" id="PTHR10625">
    <property type="entry name" value="HISTONE DEACETYLASE HDAC1-RELATED"/>
    <property type="match status" value="1"/>
</dbReference>
<feature type="domain" description="Histone deacetylase" evidence="9">
    <location>
        <begin position="111"/>
        <end position="324"/>
    </location>
</feature>
<evidence type="ECO:0000313" key="11">
    <source>
        <dbReference type="Proteomes" id="UP000243006"/>
    </source>
</evidence>
<evidence type="ECO:0000256" key="5">
    <source>
        <dbReference type="ARBA" id="ARBA00022853"/>
    </source>
</evidence>
<evidence type="ECO:0000256" key="1">
    <source>
        <dbReference type="ARBA" id="ARBA00006457"/>
    </source>
</evidence>
<evidence type="ECO:0000259" key="9">
    <source>
        <dbReference type="Pfam" id="PF00850"/>
    </source>
</evidence>
<proteinExistence type="inferred from homology"/>
<keyword evidence="3" id="KW-0678">Repressor</keyword>
<keyword evidence="8" id="KW-0812">Transmembrane</keyword>
<dbReference type="InterPro" id="IPR003084">
    <property type="entry name" value="HDAC_I/II"/>
</dbReference>
<evidence type="ECO:0000256" key="8">
    <source>
        <dbReference type="SAM" id="Phobius"/>
    </source>
</evidence>
<comment type="caution">
    <text evidence="10">The sequence shown here is derived from an EMBL/GenBank/DDBJ whole genome shotgun (WGS) entry which is preliminary data.</text>
</comment>
<feature type="transmembrane region" description="Helical" evidence="8">
    <location>
        <begin position="36"/>
        <end position="55"/>
    </location>
</feature>
<sequence length="555" mass="63803">LAVIYHNIFFIYSCYSWCLLFSTAVLKSVFTWGVDIFLLNLYVPVSWISSVLCLLSEKLVKLRLNEMDALEKHEVFPTKFDFGSKTTDDYRKRVVYFSDDTIGNFSFTSRHLMKPFRAAMTDSLVQSYGLTQCMKVTKTEWASEEDLKVFHTDEYIEAIKVATKTKSKKRGGDADCPEFFGVLEYCRAVAGSSLSSARVMNMRTSDIIINWNGGMHHAKSYEASGFCFINDIVLAILELLKVYDRVLYVDIDCHHGDGVEEAFYTTNRVMTVSFHKYGDFFPGSGRLEDTGLDEGEKYAVNVPLNSGIGDANYVTLFRMVVFFYTENHFRHGECVKFVRSLQIPLMLLGGGGYSLHNVARCWTYETSIALDVPISNDLPFHEYYNFYSPSFKLHLPVAKNVLDMNGTRYLEYIRKYICENMRSLEHAPSVEIKGLQQYERNSLYVKLTYLTIVDDRNSESSSPCKDSEDNENGNPPEDSELLEIFEENVWLPVVFTVNNQVKELAYTLNPECSLRIWRQKYNVLKIFISSMQNVHSNLTSCELLHREKEESAEQC</sequence>
<dbReference type="EMBL" id="LVZM01006197">
    <property type="protein sequence ID" value="OUC46676.1"/>
    <property type="molecule type" value="Genomic_DNA"/>
</dbReference>
<dbReference type="GO" id="GO:0141221">
    <property type="term" value="F:histone deacetylase activity, hydrolytic mechanism"/>
    <property type="evidence" value="ECO:0007669"/>
    <property type="project" value="UniProtKB-EC"/>
</dbReference>
<dbReference type="InterPro" id="IPR023801">
    <property type="entry name" value="His_deacetylse_dom"/>
</dbReference>
<keyword evidence="4" id="KW-0378">Hydrolase</keyword>
<evidence type="ECO:0000256" key="4">
    <source>
        <dbReference type="ARBA" id="ARBA00022801"/>
    </source>
</evidence>
<organism evidence="10 11">
    <name type="scientific">Trichinella nativa</name>
    <dbReference type="NCBI Taxonomy" id="6335"/>
    <lineage>
        <taxon>Eukaryota</taxon>
        <taxon>Metazoa</taxon>
        <taxon>Ecdysozoa</taxon>
        <taxon>Nematoda</taxon>
        <taxon>Enoplea</taxon>
        <taxon>Dorylaimia</taxon>
        <taxon>Trichinellida</taxon>
        <taxon>Trichinellidae</taxon>
        <taxon>Trichinella</taxon>
    </lineage>
</organism>
<dbReference type="SUPFAM" id="SSF52768">
    <property type="entry name" value="Arginase/deacetylase"/>
    <property type="match status" value="1"/>
</dbReference>
<dbReference type="GO" id="GO:0040029">
    <property type="term" value="P:epigenetic regulation of gene expression"/>
    <property type="evidence" value="ECO:0007669"/>
    <property type="project" value="TreeGrafter"/>
</dbReference>
<evidence type="ECO:0000256" key="2">
    <source>
        <dbReference type="ARBA" id="ARBA00012111"/>
    </source>
</evidence>
<comment type="catalytic activity">
    <reaction evidence="6">
        <text>N(6)-acetyl-L-lysyl-[histone] + H2O = L-lysyl-[histone] + acetate</text>
        <dbReference type="Rhea" id="RHEA:58196"/>
        <dbReference type="Rhea" id="RHEA-COMP:9845"/>
        <dbReference type="Rhea" id="RHEA-COMP:11338"/>
        <dbReference type="ChEBI" id="CHEBI:15377"/>
        <dbReference type="ChEBI" id="CHEBI:29969"/>
        <dbReference type="ChEBI" id="CHEBI:30089"/>
        <dbReference type="ChEBI" id="CHEBI:61930"/>
        <dbReference type="EC" id="3.5.1.98"/>
    </reaction>
</comment>
<dbReference type="Pfam" id="PF00850">
    <property type="entry name" value="Hist_deacetyl"/>
    <property type="match status" value="1"/>
</dbReference>
<accession>A0A1Y3ES20</accession>
<dbReference type="PRINTS" id="PR01270">
    <property type="entry name" value="HDASUPER"/>
</dbReference>
<gene>
    <name evidence="10" type="ORF">D917_07538</name>
</gene>
<reference evidence="10 11" key="1">
    <citation type="submission" date="2015-04" db="EMBL/GenBank/DDBJ databases">
        <title>Draft genome of the roundworm Trichinella nativa.</title>
        <authorList>
            <person name="Mitreva M."/>
        </authorList>
    </citation>
    <scope>NUCLEOTIDE SEQUENCE [LARGE SCALE GENOMIC DNA]</scope>
    <source>
        <strain evidence="10 11">ISS45</strain>
    </source>
</reference>
<dbReference type="InterPro" id="IPR023696">
    <property type="entry name" value="Ureohydrolase_dom_sf"/>
</dbReference>
<dbReference type="InterPro" id="IPR000286">
    <property type="entry name" value="HDACs"/>
</dbReference>
<dbReference type="EC" id="3.5.1.98" evidence="2"/>
<feature type="non-terminal residue" evidence="10">
    <location>
        <position position="1"/>
    </location>
</feature>
<protein>
    <recommendedName>
        <fullName evidence="2">histone deacetylase</fullName>
        <ecNumber evidence="2">3.5.1.98</ecNumber>
    </recommendedName>
</protein>
<feature type="region of interest" description="Disordered" evidence="7">
    <location>
        <begin position="456"/>
        <end position="478"/>
    </location>
</feature>
<dbReference type="Proteomes" id="UP000243006">
    <property type="component" value="Unassembled WGS sequence"/>
</dbReference>
<evidence type="ECO:0000256" key="3">
    <source>
        <dbReference type="ARBA" id="ARBA00022491"/>
    </source>
</evidence>
<keyword evidence="5" id="KW-0156">Chromatin regulator</keyword>
<keyword evidence="8" id="KW-1133">Transmembrane helix</keyword>
<evidence type="ECO:0000256" key="6">
    <source>
        <dbReference type="ARBA" id="ARBA00048287"/>
    </source>
</evidence>
<dbReference type="PRINTS" id="PR01271">
    <property type="entry name" value="HISDACETLASE"/>
</dbReference>
<dbReference type="PANTHER" id="PTHR10625:SF10">
    <property type="entry name" value="HISTONE DEACETYLASE HDAC1"/>
    <property type="match status" value="1"/>
</dbReference>
<dbReference type="AlphaFoldDB" id="A0A1Y3ES20"/>
<feature type="transmembrane region" description="Helical" evidence="8">
    <location>
        <begin position="9"/>
        <end position="30"/>
    </location>
</feature>
<dbReference type="GO" id="GO:0005634">
    <property type="term" value="C:nucleus"/>
    <property type="evidence" value="ECO:0007669"/>
    <property type="project" value="UniProtKB-SubCell"/>
</dbReference>
<dbReference type="Gene3D" id="3.40.800.20">
    <property type="entry name" value="Histone deacetylase domain"/>
    <property type="match status" value="2"/>
</dbReference>
<evidence type="ECO:0000256" key="7">
    <source>
        <dbReference type="SAM" id="MobiDB-lite"/>
    </source>
</evidence>